<evidence type="ECO:0000313" key="14">
    <source>
        <dbReference type="Proteomes" id="UP000247483"/>
    </source>
</evidence>
<dbReference type="EMBL" id="QGLP01000010">
    <property type="protein sequence ID" value="PXZ02537.1"/>
    <property type="molecule type" value="Genomic_DNA"/>
</dbReference>
<evidence type="ECO:0000256" key="6">
    <source>
        <dbReference type="ARBA" id="ARBA00022777"/>
    </source>
</evidence>
<dbReference type="InterPro" id="IPR000600">
    <property type="entry name" value="ROK"/>
</dbReference>
<dbReference type="GO" id="GO:0046872">
    <property type="term" value="F:metal ion binding"/>
    <property type="evidence" value="ECO:0007669"/>
    <property type="project" value="UniProtKB-KW"/>
</dbReference>
<dbReference type="PANTHER" id="PTHR42742">
    <property type="entry name" value="TRANSCRIPTIONAL REPRESSOR MPRA"/>
    <property type="match status" value="1"/>
</dbReference>
<evidence type="ECO:0000256" key="5">
    <source>
        <dbReference type="ARBA" id="ARBA00022741"/>
    </source>
</evidence>
<keyword evidence="13" id="KW-0032">Aminotransferase</keyword>
<comment type="catalytic activity">
    <reaction evidence="12">
        <text>D-fructose + ATP = D-fructose 6-phosphate + ADP + H(+)</text>
        <dbReference type="Rhea" id="RHEA:16125"/>
        <dbReference type="ChEBI" id="CHEBI:15378"/>
        <dbReference type="ChEBI" id="CHEBI:30616"/>
        <dbReference type="ChEBI" id="CHEBI:37721"/>
        <dbReference type="ChEBI" id="CHEBI:61527"/>
        <dbReference type="ChEBI" id="CHEBI:456216"/>
        <dbReference type="EC" id="2.7.1.4"/>
    </reaction>
</comment>
<evidence type="ECO:0000256" key="2">
    <source>
        <dbReference type="ARBA" id="ARBA00006479"/>
    </source>
</evidence>
<dbReference type="GO" id="GO:0008483">
    <property type="term" value="F:transaminase activity"/>
    <property type="evidence" value="ECO:0007669"/>
    <property type="project" value="UniProtKB-KW"/>
</dbReference>
<organism evidence="13 14">
    <name type="scientific">Gilliamella apicola</name>
    <dbReference type="NCBI Taxonomy" id="1196095"/>
    <lineage>
        <taxon>Bacteria</taxon>
        <taxon>Pseudomonadati</taxon>
        <taxon>Pseudomonadota</taxon>
        <taxon>Gammaproteobacteria</taxon>
        <taxon>Orbales</taxon>
        <taxon>Orbaceae</taxon>
        <taxon>Gilliamella</taxon>
    </lineage>
</organism>
<accession>A0A2V4DU09</accession>
<comment type="similarity">
    <text evidence="2">Belongs to the ROK (NagC/XylR) family.</text>
</comment>
<keyword evidence="5" id="KW-0547">Nucleotide-binding</keyword>
<dbReference type="Gene3D" id="3.30.420.40">
    <property type="match status" value="2"/>
</dbReference>
<dbReference type="CDD" id="cd24067">
    <property type="entry name" value="ASKHA_NBD_ROK_BsFRK-like"/>
    <property type="match status" value="1"/>
</dbReference>
<keyword evidence="6 13" id="KW-0418">Kinase</keyword>
<dbReference type="Pfam" id="PF00480">
    <property type="entry name" value="ROK"/>
    <property type="match status" value="1"/>
</dbReference>
<evidence type="ECO:0000256" key="11">
    <source>
        <dbReference type="ARBA" id="ARBA00038887"/>
    </source>
</evidence>
<comment type="caution">
    <text evidence="13">The sequence shown here is derived from an EMBL/GenBank/DDBJ whole genome shotgun (WGS) entry which is preliminary data.</text>
</comment>
<keyword evidence="4" id="KW-0479">Metal-binding</keyword>
<dbReference type="InterPro" id="IPR051804">
    <property type="entry name" value="Carb_Metab_Reg_Kinase/Isom"/>
</dbReference>
<evidence type="ECO:0000256" key="3">
    <source>
        <dbReference type="ARBA" id="ARBA00022679"/>
    </source>
</evidence>
<evidence type="ECO:0000256" key="7">
    <source>
        <dbReference type="ARBA" id="ARBA00022833"/>
    </source>
</evidence>
<proteinExistence type="inferred from homology"/>
<evidence type="ECO:0000256" key="9">
    <source>
        <dbReference type="ARBA" id="ARBA00022842"/>
    </source>
</evidence>
<dbReference type="SUPFAM" id="SSF53067">
    <property type="entry name" value="Actin-like ATPase domain"/>
    <property type="match status" value="1"/>
</dbReference>
<evidence type="ECO:0000256" key="12">
    <source>
        <dbReference type="ARBA" id="ARBA00048451"/>
    </source>
</evidence>
<dbReference type="NCBIfam" id="NF045550">
    <property type="entry name" value="FrctkaseScrK"/>
    <property type="match status" value="1"/>
</dbReference>
<name>A0A2V4DU09_9GAMM</name>
<keyword evidence="3 13" id="KW-0808">Transferase</keyword>
<evidence type="ECO:0000256" key="10">
    <source>
        <dbReference type="ARBA" id="ARBA00023277"/>
    </source>
</evidence>
<dbReference type="AlphaFoldDB" id="A0A2V4DU09"/>
<evidence type="ECO:0000313" key="13">
    <source>
        <dbReference type="EMBL" id="PXZ02537.1"/>
    </source>
</evidence>
<dbReference type="InterPro" id="IPR043129">
    <property type="entry name" value="ATPase_NBD"/>
</dbReference>
<dbReference type="FunFam" id="3.30.420.40:FF:000153">
    <property type="entry name" value="Putative fructokinase"/>
    <property type="match status" value="1"/>
</dbReference>
<evidence type="ECO:0000256" key="8">
    <source>
        <dbReference type="ARBA" id="ARBA00022840"/>
    </source>
</evidence>
<protein>
    <recommendedName>
        <fullName evidence="11">fructokinase</fullName>
        <ecNumber evidence="11">2.7.1.4</ecNumber>
    </recommendedName>
</protein>
<keyword evidence="9" id="KW-0460">Magnesium</keyword>
<keyword evidence="7" id="KW-0862">Zinc</keyword>
<dbReference type="PANTHER" id="PTHR42742:SF3">
    <property type="entry name" value="FRUCTOKINASE"/>
    <property type="match status" value="1"/>
</dbReference>
<dbReference type="FunFam" id="3.30.420.40:FF:000136">
    <property type="entry name" value="Putative fructokinase"/>
    <property type="match status" value="1"/>
</dbReference>
<sequence>MMKRYGSVEAGGTKFICAVGNENNEIIISEAIPTTTYEETIKKVIVFFEKNRVDALAIGSFGPVDLDISSEQYGCILNTPKQGWTNVNIVLPIQKALNIPIFFTTDVNSSAYGEMYLNGCNNLVYYTIGTGIGGSAIQNGVFIGGIGHPEMGHQLIKKHPLDVNFNGVCPLHGDCLEGLASGPSIEARTGKKGQELETNSTVWDIQAYYIAQAILNTTLVIRPELVIVGGGVMSQHHMLDRIKMHFKKLLNNYVTIENIDKYIKTPSVENNGSATIGNFLLAKNLLIKN</sequence>
<keyword evidence="10" id="KW-0119">Carbohydrate metabolism</keyword>
<evidence type="ECO:0000256" key="4">
    <source>
        <dbReference type="ARBA" id="ARBA00022723"/>
    </source>
</evidence>
<dbReference type="InterPro" id="IPR054618">
    <property type="entry name" value="ScrK"/>
</dbReference>
<dbReference type="GO" id="GO:0008865">
    <property type="term" value="F:fructokinase activity"/>
    <property type="evidence" value="ECO:0007669"/>
    <property type="project" value="UniProtKB-EC"/>
</dbReference>
<gene>
    <name evidence="13" type="ORF">DKK79_13785</name>
</gene>
<dbReference type="RefSeq" id="WP_034884678.1">
    <property type="nucleotide sequence ID" value="NZ_QGLP01000010.1"/>
</dbReference>
<keyword evidence="8" id="KW-0067">ATP-binding</keyword>
<dbReference type="Proteomes" id="UP000247483">
    <property type="component" value="Unassembled WGS sequence"/>
</dbReference>
<dbReference type="EC" id="2.7.1.4" evidence="11"/>
<dbReference type="GO" id="GO:0005524">
    <property type="term" value="F:ATP binding"/>
    <property type="evidence" value="ECO:0007669"/>
    <property type="project" value="UniProtKB-KW"/>
</dbReference>
<evidence type="ECO:0000256" key="1">
    <source>
        <dbReference type="ARBA" id="ARBA00001946"/>
    </source>
</evidence>
<comment type="cofactor">
    <cofactor evidence="1">
        <name>Mg(2+)</name>
        <dbReference type="ChEBI" id="CHEBI:18420"/>
    </cofactor>
</comment>
<reference evidence="13 14" key="1">
    <citation type="submission" date="2018-05" db="EMBL/GenBank/DDBJ databases">
        <title>Reference genomes for bee gut microbiota database.</title>
        <authorList>
            <person name="Ellegaard K.M."/>
        </authorList>
    </citation>
    <scope>NUCLEOTIDE SEQUENCE [LARGE SCALE GENOMIC DNA]</scope>
    <source>
        <strain evidence="13 14">ESL0177</strain>
    </source>
</reference>